<evidence type="ECO:0000259" key="1">
    <source>
        <dbReference type="PROSITE" id="PS51186"/>
    </source>
</evidence>
<accession>A0A480B2L3</accession>
<dbReference type="RefSeq" id="WP_137735837.1">
    <property type="nucleotide sequence ID" value="NZ_BJCL01000026.1"/>
</dbReference>
<dbReference type="EMBL" id="BJCL01000026">
    <property type="protein sequence ID" value="GCL66135.1"/>
    <property type="molecule type" value="Genomic_DNA"/>
</dbReference>
<organism evidence="2 3">
    <name type="scientific">Pseudaquabacterium pictum</name>
    <dbReference type="NCBI Taxonomy" id="2315236"/>
    <lineage>
        <taxon>Bacteria</taxon>
        <taxon>Pseudomonadati</taxon>
        <taxon>Pseudomonadota</taxon>
        <taxon>Betaproteobacteria</taxon>
        <taxon>Burkholderiales</taxon>
        <taxon>Sphaerotilaceae</taxon>
        <taxon>Pseudaquabacterium</taxon>
    </lineage>
</organism>
<dbReference type="OrthoDB" id="5295305at2"/>
<dbReference type="PANTHER" id="PTHR43441">
    <property type="entry name" value="RIBOSOMAL-PROTEIN-SERINE ACETYLTRANSFERASE"/>
    <property type="match status" value="1"/>
</dbReference>
<keyword evidence="2" id="KW-0808">Transferase</keyword>
<dbReference type="GO" id="GO:0005737">
    <property type="term" value="C:cytoplasm"/>
    <property type="evidence" value="ECO:0007669"/>
    <property type="project" value="TreeGrafter"/>
</dbReference>
<comment type="caution">
    <text evidence="2">The sequence shown here is derived from an EMBL/GenBank/DDBJ whole genome shotgun (WGS) entry which is preliminary data.</text>
</comment>
<feature type="domain" description="N-acetyltransferase" evidence="1">
    <location>
        <begin position="14"/>
        <end position="186"/>
    </location>
</feature>
<name>A0A480B2L3_9BURK</name>
<evidence type="ECO:0000313" key="2">
    <source>
        <dbReference type="EMBL" id="GCL66135.1"/>
    </source>
</evidence>
<dbReference type="GO" id="GO:1990189">
    <property type="term" value="F:protein N-terminal-serine acetyltransferase activity"/>
    <property type="evidence" value="ECO:0007669"/>
    <property type="project" value="TreeGrafter"/>
</dbReference>
<evidence type="ECO:0000313" key="3">
    <source>
        <dbReference type="Proteomes" id="UP000301751"/>
    </source>
</evidence>
<dbReference type="InterPro" id="IPR016181">
    <property type="entry name" value="Acyl_CoA_acyltransferase"/>
</dbReference>
<dbReference type="Gene3D" id="3.40.630.30">
    <property type="match status" value="1"/>
</dbReference>
<dbReference type="PROSITE" id="PS51186">
    <property type="entry name" value="GNAT"/>
    <property type="match status" value="1"/>
</dbReference>
<sequence>MFDFSQLVLDTARLRLRPLQPADAPAVYALHADPEGMRYWATPPWTDPAEADALLTRDRAGLAAGDYIRLGLERRTHGQAGQDGRLIGLCSLFAFHLPSRRCEVGYMLARDCWGGGLMHEALTALMDYAFGVLDMNRVEADIDTRNAASERALRRLGFQLEGTLRQRWIVAGEVSDTGLYGLLRQDWLARAASTTAPQPR</sequence>
<keyword evidence="3" id="KW-1185">Reference proteome</keyword>
<dbReference type="SUPFAM" id="SSF55729">
    <property type="entry name" value="Acyl-CoA N-acyltransferases (Nat)"/>
    <property type="match status" value="1"/>
</dbReference>
<reference evidence="3" key="1">
    <citation type="submission" date="2019-03" db="EMBL/GenBank/DDBJ databases">
        <title>Aquabacterium pictum sp.nov., the first bacteriochlorophyll a-containing freshwater bacterium in the genus Aquabacterium of the class Betaproteobacteria.</title>
        <authorList>
            <person name="Hirose S."/>
            <person name="Tank M."/>
            <person name="Hara E."/>
            <person name="Tamaki H."/>
            <person name="Takaichi S."/>
            <person name="Haruta S."/>
            <person name="Hanada S."/>
        </authorList>
    </citation>
    <scope>NUCLEOTIDE SEQUENCE [LARGE SCALE GENOMIC DNA]</scope>
    <source>
        <strain evidence="3">W35</strain>
    </source>
</reference>
<dbReference type="InterPro" id="IPR000182">
    <property type="entry name" value="GNAT_dom"/>
</dbReference>
<dbReference type="InterPro" id="IPR051908">
    <property type="entry name" value="Ribosomal_N-acetyltransferase"/>
</dbReference>
<proteinExistence type="predicted"/>
<gene>
    <name evidence="2" type="ORF">AQPW35_52160</name>
</gene>
<dbReference type="AlphaFoldDB" id="A0A480B2L3"/>
<dbReference type="GO" id="GO:0008999">
    <property type="term" value="F:protein-N-terminal-alanine acetyltransferase activity"/>
    <property type="evidence" value="ECO:0007669"/>
    <property type="project" value="TreeGrafter"/>
</dbReference>
<dbReference type="PANTHER" id="PTHR43441:SF11">
    <property type="entry name" value="RIBOSOMAL-PROTEIN-SERINE ACETYLTRANSFERASE"/>
    <property type="match status" value="1"/>
</dbReference>
<protein>
    <submittedName>
        <fullName evidence="2">N-acetyltransferase</fullName>
    </submittedName>
</protein>
<dbReference type="Proteomes" id="UP000301751">
    <property type="component" value="Unassembled WGS sequence"/>
</dbReference>
<dbReference type="Pfam" id="PF13302">
    <property type="entry name" value="Acetyltransf_3"/>
    <property type="match status" value="1"/>
</dbReference>